<keyword evidence="3" id="KW-1185">Reference proteome</keyword>
<protein>
    <submittedName>
        <fullName evidence="2">Phospholipase YtpA</fullName>
    </submittedName>
</protein>
<dbReference type="Pfam" id="PF12146">
    <property type="entry name" value="Hydrolase_4"/>
    <property type="match status" value="1"/>
</dbReference>
<feature type="domain" description="Serine aminopeptidase S33" evidence="1">
    <location>
        <begin position="10"/>
        <end position="225"/>
    </location>
</feature>
<dbReference type="SUPFAM" id="SSF53474">
    <property type="entry name" value="alpha/beta-Hydrolases"/>
    <property type="match status" value="1"/>
</dbReference>
<dbReference type="InterPro" id="IPR051044">
    <property type="entry name" value="MAG_DAG_Lipase"/>
</dbReference>
<proteinExistence type="predicted"/>
<accession>A0A6V7RBD2</accession>
<evidence type="ECO:0000259" key="1">
    <source>
        <dbReference type="Pfam" id="PF12146"/>
    </source>
</evidence>
<evidence type="ECO:0000313" key="2">
    <source>
        <dbReference type="EMBL" id="CAD2074943.1"/>
    </source>
</evidence>
<dbReference type="EMBL" id="CAJEWB010000010">
    <property type="protein sequence ID" value="CAD2074943.1"/>
    <property type="molecule type" value="Genomic_DNA"/>
</dbReference>
<dbReference type="RefSeq" id="WP_186077214.1">
    <property type="nucleotide sequence ID" value="NZ_CAJEWB010000010.1"/>
</dbReference>
<gene>
    <name evidence="2" type="primary">ytpA_1</name>
    <name evidence="2" type="ORF">JEOPIN946_00875</name>
</gene>
<name>A0A6V7RBD2_9BACL</name>
<dbReference type="InterPro" id="IPR022742">
    <property type="entry name" value="Hydrolase_4"/>
</dbReference>
<dbReference type="PANTHER" id="PTHR11614">
    <property type="entry name" value="PHOSPHOLIPASE-RELATED"/>
    <property type="match status" value="1"/>
</dbReference>
<dbReference type="InterPro" id="IPR029058">
    <property type="entry name" value="AB_hydrolase_fold"/>
</dbReference>
<sequence length="269" mass="31774">MWKWETDLTPKGAVVIVHDMMEHHEYYLKLISDLNKQGYHCLMGDLPGAGQTTRINKGHIKSFSQYTERIKEWVDIVEEYGLPTFVIGQGLGALIVLELMRKEATNIDGAVLLNPLLTFKQSFMNRKNLLKSSIRMTSDEARFKLGFDEQSFTTDKNYLEHYQSDDLLVREVSYSWYQSVLLEMKEMRENIDEVKDTPVLVMYSEENDIIDVRQSMRLMRQLRMSYYYSVKLSDVEHSIFQREDTETPLYYLMRFLDDQLFYIGYNIKG</sequence>
<comment type="caution">
    <text evidence="2">The sequence shown here is derived from an EMBL/GenBank/DDBJ whole genome shotgun (WGS) entry which is preliminary data.</text>
</comment>
<dbReference type="Proteomes" id="UP000588186">
    <property type="component" value="Unassembled WGS sequence"/>
</dbReference>
<organism evidence="2 3">
    <name type="scientific">Phocicoccus pinnipedialis</name>
    <dbReference type="NCBI Taxonomy" id="110845"/>
    <lineage>
        <taxon>Bacteria</taxon>
        <taxon>Bacillati</taxon>
        <taxon>Bacillota</taxon>
        <taxon>Bacilli</taxon>
        <taxon>Bacillales</taxon>
        <taxon>Salinicoccaceae</taxon>
        <taxon>Phocicoccus</taxon>
    </lineage>
</organism>
<dbReference type="AlphaFoldDB" id="A0A6V7RBD2"/>
<evidence type="ECO:0000313" key="3">
    <source>
        <dbReference type="Proteomes" id="UP000588186"/>
    </source>
</evidence>
<reference evidence="2 3" key="1">
    <citation type="submission" date="2020-07" db="EMBL/GenBank/DDBJ databases">
        <authorList>
            <person name="Criscuolo A."/>
        </authorList>
    </citation>
    <scope>NUCLEOTIDE SEQUENCE [LARGE SCALE GENOMIC DNA]</scope>
    <source>
        <strain evidence="2">CIP107946</strain>
    </source>
</reference>
<dbReference type="Gene3D" id="3.40.50.1820">
    <property type="entry name" value="alpha/beta hydrolase"/>
    <property type="match status" value="1"/>
</dbReference>